<dbReference type="GeneID" id="110984348"/>
<dbReference type="GO" id="GO:0008028">
    <property type="term" value="F:monocarboxylic acid transmembrane transporter activity"/>
    <property type="evidence" value="ECO:0007669"/>
    <property type="project" value="TreeGrafter"/>
</dbReference>
<keyword evidence="2" id="KW-1185">Reference proteome</keyword>
<reference evidence="3" key="1">
    <citation type="submission" date="2025-08" db="UniProtKB">
        <authorList>
            <consortium name="RefSeq"/>
        </authorList>
    </citation>
    <scope>IDENTIFICATION</scope>
</reference>
<keyword evidence="1" id="KW-0472">Membrane</keyword>
<dbReference type="InterPro" id="IPR036259">
    <property type="entry name" value="MFS_trans_sf"/>
</dbReference>
<dbReference type="PANTHER" id="PTHR11360">
    <property type="entry name" value="MONOCARBOXYLATE TRANSPORTER"/>
    <property type="match status" value="1"/>
</dbReference>
<dbReference type="Gene3D" id="1.20.1250.20">
    <property type="entry name" value="MFS general substrate transporter like domains"/>
    <property type="match status" value="1"/>
</dbReference>
<dbReference type="InterPro" id="IPR050327">
    <property type="entry name" value="Proton-linked_MCT"/>
</dbReference>
<feature type="transmembrane region" description="Helical" evidence="1">
    <location>
        <begin position="141"/>
        <end position="163"/>
    </location>
</feature>
<evidence type="ECO:0000313" key="3">
    <source>
        <dbReference type="RefSeq" id="XP_022100162.1"/>
    </source>
</evidence>
<sequence length="171" mass="18896">MWIIYIVSYAKAKGFSGYEAVTFSLAGGIGNVVFKIVFSLILYKGLLKMRPSLFVTTIACSVTLLTLPWMSTYWIMMINAFLYYGLSGMIAILGDIYTRDLFGDENLVPAFSWLAVFTAALTIAFGFFPGLMFDLTGSYDLAFVILGCVSILPLVSLFAEALLSRRKGRPL</sequence>
<feature type="transmembrane region" description="Helical" evidence="1">
    <location>
        <begin position="20"/>
        <end position="41"/>
    </location>
</feature>
<accession>A0A8B7Z5C4</accession>
<dbReference type="OrthoDB" id="6499973at2759"/>
<dbReference type="Proteomes" id="UP000694845">
    <property type="component" value="Unplaced"/>
</dbReference>
<feature type="transmembrane region" description="Helical" evidence="1">
    <location>
        <begin position="81"/>
        <end position="98"/>
    </location>
</feature>
<dbReference type="SUPFAM" id="SSF103473">
    <property type="entry name" value="MFS general substrate transporter"/>
    <property type="match status" value="1"/>
</dbReference>
<evidence type="ECO:0000313" key="2">
    <source>
        <dbReference type="Proteomes" id="UP000694845"/>
    </source>
</evidence>
<keyword evidence="1" id="KW-0812">Transmembrane</keyword>
<feature type="transmembrane region" description="Helical" evidence="1">
    <location>
        <begin position="53"/>
        <end position="75"/>
    </location>
</feature>
<proteinExistence type="predicted"/>
<evidence type="ECO:0000256" key="1">
    <source>
        <dbReference type="SAM" id="Phobius"/>
    </source>
</evidence>
<organism evidence="2 3">
    <name type="scientific">Acanthaster planci</name>
    <name type="common">Crown-of-thorns starfish</name>
    <dbReference type="NCBI Taxonomy" id="133434"/>
    <lineage>
        <taxon>Eukaryota</taxon>
        <taxon>Metazoa</taxon>
        <taxon>Echinodermata</taxon>
        <taxon>Eleutherozoa</taxon>
        <taxon>Asterozoa</taxon>
        <taxon>Asteroidea</taxon>
        <taxon>Valvatacea</taxon>
        <taxon>Valvatida</taxon>
        <taxon>Acanthasteridae</taxon>
        <taxon>Acanthaster</taxon>
    </lineage>
</organism>
<dbReference type="PANTHER" id="PTHR11360:SF303">
    <property type="entry name" value="MAJOR FACILITATOR SUPERFAMILY (MFS) PROFILE DOMAIN-CONTAINING PROTEIN"/>
    <property type="match status" value="1"/>
</dbReference>
<dbReference type="RefSeq" id="XP_022100162.1">
    <property type="nucleotide sequence ID" value="XM_022244470.1"/>
</dbReference>
<dbReference type="AlphaFoldDB" id="A0A8B7Z5C4"/>
<name>A0A8B7Z5C4_ACAPL</name>
<gene>
    <name evidence="3" type="primary">LOC110984348</name>
</gene>
<keyword evidence="1" id="KW-1133">Transmembrane helix</keyword>
<protein>
    <submittedName>
        <fullName evidence="3">Uncharacterized protein LOC110984348 isoform X2</fullName>
    </submittedName>
</protein>
<feature type="transmembrane region" description="Helical" evidence="1">
    <location>
        <begin position="110"/>
        <end position="129"/>
    </location>
</feature>